<dbReference type="EMBL" id="BJWJ01000011">
    <property type="protein sequence ID" value="GEM04390.1"/>
    <property type="molecule type" value="Genomic_DNA"/>
</dbReference>
<evidence type="ECO:0000313" key="4">
    <source>
        <dbReference type="Proteomes" id="UP000199139"/>
    </source>
</evidence>
<feature type="transmembrane region" description="Helical" evidence="1">
    <location>
        <begin position="6"/>
        <end position="24"/>
    </location>
</feature>
<name>A0A1I6T9T7_9BACI</name>
<evidence type="ECO:0008006" key="6">
    <source>
        <dbReference type="Google" id="ProtNLM"/>
    </source>
</evidence>
<sequence>MKRKQIYISLSILGVVTLWFLIFMRQTPPDLTGYVIQKTPHRLLIQAERPKNMRPYGGRERYYELIWVNEQETNYDVGDYVDVWYHSISQHYPRVANTKKMRRSSKDKRQETFLTRKQVIQKVYKGHRPHPAEIFVIDRLVYDENKALWHIDLYDVFSERCQSFTFDDHV</sequence>
<dbReference type="Pfam" id="PF11518">
    <property type="entry name" value="DUF3221"/>
    <property type="match status" value="1"/>
</dbReference>
<dbReference type="OrthoDB" id="2973876at2"/>
<dbReference type="RefSeq" id="WP_062321058.1">
    <property type="nucleotide sequence ID" value="NZ_BJWJ01000011.1"/>
</dbReference>
<gene>
    <name evidence="2" type="ORF">HMI01_13780</name>
    <name evidence="3" type="ORF">SAMN05421668_11367</name>
</gene>
<evidence type="ECO:0000256" key="1">
    <source>
        <dbReference type="SAM" id="Phobius"/>
    </source>
</evidence>
<proteinExistence type="predicted"/>
<reference evidence="2 5" key="2">
    <citation type="submission" date="2019-07" db="EMBL/GenBank/DDBJ databases">
        <title>Whole genome shotgun sequence of Halolactibacillus miurensis NBRC 100873.</title>
        <authorList>
            <person name="Hosoyama A."/>
            <person name="Uohara A."/>
            <person name="Ohji S."/>
            <person name="Ichikawa N."/>
        </authorList>
    </citation>
    <scope>NUCLEOTIDE SEQUENCE [LARGE SCALE GENOMIC DNA]</scope>
    <source>
        <strain evidence="2 5">NBRC 100873</strain>
    </source>
</reference>
<organism evidence="3 4">
    <name type="scientific">Halolactibacillus miurensis</name>
    <dbReference type="NCBI Taxonomy" id="306541"/>
    <lineage>
        <taxon>Bacteria</taxon>
        <taxon>Bacillati</taxon>
        <taxon>Bacillota</taxon>
        <taxon>Bacilli</taxon>
        <taxon>Bacillales</taxon>
        <taxon>Bacillaceae</taxon>
        <taxon>Halolactibacillus</taxon>
    </lineage>
</organism>
<protein>
    <recommendedName>
        <fullName evidence="6">DUF3221 domain-containing protein</fullName>
    </recommendedName>
</protein>
<evidence type="ECO:0000313" key="5">
    <source>
        <dbReference type="Proteomes" id="UP000321773"/>
    </source>
</evidence>
<dbReference type="InterPro" id="IPR021598">
    <property type="entry name" value="DUF3221"/>
</dbReference>
<dbReference type="EMBL" id="FPAI01000013">
    <property type="protein sequence ID" value="SFS85975.1"/>
    <property type="molecule type" value="Genomic_DNA"/>
</dbReference>
<keyword evidence="1" id="KW-0812">Transmembrane</keyword>
<keyword evidence="1" id="KW-0472">Membrane</keyword>
<reference evidence="3 4" key="1">
    <citation type="submission" date="2016-10" db="EMBL/GenBank/DDBJ databases">
        <authorList>
            <person name="de Groot N.N."/>
        </authorList>
    </citation>
    <scope>NUCLEOTIDE SEQUENCE [LARGE SCALE GENOMIC DNA]</scope>
    <source>
        <strain evidence="3 4">DSM 17074</strain>
    </source>
</reference>
<dbReference type="Proteomes" id="UP000321773">
    <property type="component" value="Unassembled WGS sequence"/>
</dbReference>
<dbReference type="AlphaFoldDB" id="A0A1I6T9T7"/>
<keyword evidence="1" id="KW-1133">Transmembrane helix</keyword>
<accession>A0A1I6T9T7</accession>
<dbReference type="Proteomes" id="UP000199139">
    <property type="component" value="Unassembled WGS sequence"/>
</dbReference>
<keyword evidence="5" id="KW-1185">Reference proteome</keyword>
<evidence type="ECO:0000313" key="2">
    <source>
        <dbReference type="EMBL" id="GEM04390.1"/>
    </source>
</evidence>
<evidence type="ECO:0000313" key="3">
    <source>
        <dbReference type="EMBL" id="SFS85975.1"/>
    </source>
</evidence>